<evidence type="ECO:0000313" key="3">
    <source>
        <dbReference type="Proteomes" id="UP000530660"/>
    </source>
</evidence>
<feature type="region of interest" description="Disordered" evidence="1">
    <location>
        <begin position="304"/>
        <end position="324"/>
    </location>
</feature>
<gene>
    <name evidence="2" type="ORF">F1559_004137</name>
</gene>
<dbReference type="Proteomes" id="UP000530660">
    <property type="component" value="Unassembled WGS sequence"/>
</dbReference>
<accession>A0A7J7IHS6</accession>
<sequence>MPPEIGHERVFLAWLPANLTLQQLDGLVLEAQADQLLDQDEATLFGPTLRKASSEGSDRLIVQFLKQPQRVATVRWAKLDEPPAEDVVLEHMVGLAKFWVSAECNQKDAGNRDSVESVPAVGETAQANASLRATADAPQRARSTLELLPTAQCLTQLPPEECRRWRHQRQQSAERIWPYVRELAQATNAKPATISVESGQYEAATEPDVVTTIDHRDIPASISVNVAAKSRQAGLGSAAMVFEAATHLRTKYVAKYRRKPAKYTRKILKRPQQYLREPNWIPVAAADGDEITALIAGKTDNSNSLINERPLLEPPLGRAADPEP</sequence>
<protein>
    <submittedName>
        <fullName evidence="2">Uncharacterized protein</fullName>
    </submittedName>
</protein>
<dbReference type="AlphaFoldDB" id="A0A7J7IHS6"/>
<evidence type="ECO:0000313" key="2">
    <source>
        <dbReference type="EMBL" id="KAF6002067.1"/>
    </source>
</evidence>
<dbReference type="EMBL" id="VWRR01000012">
    <property type="protein sequence ID" value="KAF6002067.1"/>
    <property type="molecule type" value="Genomic_DNA"/>
</dbReference>
<keyword evidence="3" id="KW-1185">Reference proteome</keyword>
<evidence type="ECO:0000256" key="1">
    <source>
        <dbReference type="SAM" id="MobiDB-lite"/>
    </source>
</evidence>
<organism evidence="2 3">
    <name type="scientific">Cyanidiococcus yangmingshanensis</name>
    <dbReference type="NCBI Taxonomy" id="2690220"/>
    <lineage>
        <taxon>Eukaryota</taxon>
        <taxon>Rhodophyta</taxon>
        <taxon>Bangiophyceae</taxon>
        <taxon>Cyanidiales</taxon>
        <taxon>Cyanidiaceae</taxon>
        <taxon>Cyanidiococcus</taxon>
    </lineage>
</organism>
<comment type="caution">
    <text evidence="2">The sequence shown here is derived from an EMBL/GenBank/DDBJ whole genome shotgun (WGS) entry which is preliminary data.</text>
</comment>
<proteinExistence type="predicted"/>
<name>A0A7J7IHS6_9RHOD</name>
<dbReference type="OrthoDB" id="10647830at2759"/>
<reference evidence="2 3" key="1">
    <citation type="journal article" date="2020" name="J. Phycol.">
        <title>Comparative genome analysis reveals Cyanidiococcus gen. nov., a new extremophilic red algal genus sister to Cyanidioschyzon (Cyanidioschyzonaceae, Rhodophyta).</title>
        <authorList>
            <person name="Liu S.-L."/>
            <person name="Chiang Y.-R."/>
            <person name="Yoon H.S."/>
            <person name="Fu H.-Y."/>
        </authorList>
    </citation>
    <scope>NUCLEOTIDE SEQUENCE [LARGE SCALE GENOMIC DNA]</scope>
    <source>
        <strain evidence="2 3">THAL066</strain>
    </source>
</reference>